<evidence type="ECO:0000256" key="5">
    <source>
        <dbReference type="PIRSR" id="PIRSR000524-50"/>
    </source>
</evidence>
<evidence type="ECO:0000259" key="6">
    <source>
        <dbReference type="Pfam" id="PF00266"/>
    </source>
</evidence>
<evidence type="ECO:0000256" key="4">
    <source>
        <dbReference type="PIRSR" id="PIRSR000524-1"/>
    </source>
</evidence>
<dbReference type="GO" id="GO:0008453">
    <property type="term" value="F:alanine-glyoxylate transaminase activity"/>
    <property type="evidence" value="ECO:0007669"/>
    <property type="project" value="TreeGrafter"/>
</dbReference>
<dbReference type="PANTHER" id="PTHR21152:SF40">
    <property type="entry name" value="ALANINE--GLYOXYLATE AMINOTRANSFERASE"/>
    <property type="match status" value="1"/>
</dbReference>
<dbReference type="OrthoDB" id="975012at2"/>
<evidence type="ECO:0000313" key="7">
    <source>
        <dbReference type="EMBL" id="GAL83030.1"/>
    </source>
</evidence>
<sequence>MITFYPGPSKIYKQVKGFMNEAFDSGILSLNHRSSGFMELYKDCVQLIKNKLHLPEEYSVYFVSSATECWEIIAQSFIKEESFHLYNGAFGEKWQDTTRKLGLKTIGYRYNVNEVVHSEMLKGVSECDLIAVTQNETSNGTQIQNEQVSEIRTAFPEKLIAVDATSSMAGVFLDFSKADIWYASVQKCFGLPSGLALLLCSPKAVKKGLEIGSNKYYNSFVNLHENMLKYQTTHTPNILDIVLLKKVLESVPPIDKVDLRIKRQANDWYDFLSNIQSVQILVTEKQVRSDTVITLKGDVTHIKNLKEQSLKAGITLGNGYGTWKSDTFRIANFPAIDEQEIVQLKTFFKNTLY</sequence>
<dbReference type="RefSeq" id="WP_045457347.1">
    <property type="nucleotide sequence ID" value="NZ_BBLT01000001.1"/>
</dbReference>
<dbReference type="Gene3D" id="3.40.640.10">
    <property type="entry name" value="Type I PLP-dependent aspartate aminotransferase-like (Major domain)"/>
    <property type="match status" value="1"/>
</dbReference>
<dbReference type="Gene3D" id="3.90.1150.10">
    <property type="entry name" value="Aspartate Aminotransferase, domain 1"/>
    <property type="match status" value="1"/>
</dbReference>
<dbReference type="PIRSF" id="PIRSF000524">
    <property type="entry name" value="SPT"/>
    <property type="match status" value="1"/>
</dbReference>
<keyword evidence="7" id="KW-0808">Transferase</keyword>
<evidence type="ECO:0000313" key="8">
    <source>
        <dbReference type="Proteomes" id="UP000030185"/>
    </source>
</evidence>
<organism evidence="7 8">
    <name type="scientific">Sporocytophaga myxococcoides</name>
    <dbReference type="NCBI Taxonomy" id="153721"/>
    <lineage>
        <taxon>Bacteria</taxon>
        <taxon>Pseudomonadati</taxon>
        <taxon>Bacteroidota</taxon>
        <taxon>Cytophagia</taxon>
        <taxon>Cytophagales</taxon>
        <taxon>Cytophagaceae</taxon>
        <taxon>Sporocytophaga</taxon>
    </lineage>
</organism>
<name>A0A098L8F7_9BACT</name>
<dbReference type="GO" id="GO:0004760">
    <property type="term" value="F:L-serine-pyruvate transaminase activity"/>
    <property type="evidence" value="ECO:0007669"/>
    <property type="project" value="TreeGrafter"/>
</dbReference>
<dbReference type="InterPro" id="IPR015422">
    <property type="entry name" value="PyrdxlP-dep_Trfase_small"/>
</dbReference>
<comment type="cofactor">
    <cofactor evidence="1 5">
        <name>pyridoxal 5'-phosphate</name>
        <dbReference type="ChEBI" id="CHEBI:597326"/>
    </cofactor>
</comment>
<dbReference type="InterPro" id="IPR015421">
    <property type="entry name" value="PyrdxlP-dep_Trfase_major"/>
</dbReference>
<dbReference type="STRING" id="153721.MYP_256"/>
<feature type="modified residue" description="N6-(pyridoxal phosphate)lysine" evidence="5">
    <location>
        <position position="187"/>
    </location>
</feature>
<dbReference type="Proteomes" id="UP000030185">
    <property type="component" value="Unassembled WGS sequence"/>
</dbReference>
<keyword evidence="7" id="KW-0032">Aminotransferase</keyword>
<reference evidence="7 8" key="1">
    <citation type="submission" date="2014-09" db="EMBL/GenBank/DDBJ databases">
        <title>Sporocytophaga myxococcoides PG-01 genome sequencing.</title>
        <authorList>
            <person name="Liu L."/>
            <person name="Gao P.J."/>
            <person name="Chen G.J."/>
            <person name="Wang L.S."/>
        </authorList>
    </citation>
    <scope>NUCLEOTIDE SEQUENCE [LARGE SCALE GENOMIC DNA]</scope>
    <source>
        <strain evidence="7 8">PG-01</strain>
    </source>
</reference>
<evidence type="ECO:0000256" key="3">
    <source>
        <dbReference type="ARBA" id="ARBA00022898"/>
    </source>
</evidence>
<dbReference type="InterPro" id="IPR024169">
    <property type="entry name" value="SP_NH2Trfase/AEP_transaminase"/>
</dbReference>
<feature type="binding site" evidence="4">
    <location>
        <position position="329"/>
    </location>
    <ligand>
        <name>substrate</name>
    </ligand>
</feature>
<keyword evidence="8" id="KW-1185">Reference proteome</keyword>
<dbReference type="AlphaFoldDB" id="A0A098L8F7"/>
<comment type="similarity">
    <text evidence="2">Belongs to the class-V pyridoxal-phosphate-dependent aminotransferase family.</text>
</comment>
<dbReference type="SUPFAM" id="SSF53383">
    <property type="entry name" value="PLP-dependent transferases"/>
    <property type="match status" value="1"/>
</dbReference>
<feature type="domain" description="Aminotransferase class V" evidence="6">
    <location>
        <begin position="9"/>
        <end position="317"/>
    </location>
</feature>
<dbReference type="GO" id="GO:0019265">
    <property type="term" value="P:glycine biosynthetic process, by transamination of glyoxylate"/>
    <property type="evidence" value="ECO:0007669"/>
    <property type="project" value="TreeGrafter"/>
</dbReference>
<gene>
    <name evidence="7" type="ORF">MYP_256</name>
</gene>
<dbReference type="eggNOG" id="COG0075">
    <property type="taxonomic scope" value="Bacteria"/>
</dbReference>
<dbReference type="InterPro" id="IPR015424">
    <property type="entry name" value="PyrdxlP-dep_Trfase"/>
</dbReference>
<protein>
    <submittedName>
        <fullName evidence="7">Phosphoserine aminotransferase</fullName>
    </submittedName>
</protein>
<proteinExistence type="inferred from homology"/>
<dbReference type="Pfam" id="PF00266">
    <property type="entry name" value="Aminotran_5"/>
    <property type="match status" value="1"/>
</dbReference>
<accession>A0A098L8F7</accession>
<dbReference type="EMBL" id="BBLT01000001">
    <property type="protein sequence ID" value="GAL83030.1"/>
    <property type="molecule type" value="Genomic_DNA"/>
</dbReference>
<dbReference type="InterPro" id="IPR000192">
    <property type="entry name" value="Aminotrans_V_dom"/>
</dbReference>
<dbReference type="PANTHER" id="PTHR21152">
    <property type="entry name" value="AMINOTRANSFERASE CLASS V"/>
    <property type="match status" value="1"/>
</dbReference>
<keyword evidence="3 5" id="KW-0663">Pyridoxal phosphate</keyword>
<evidence type="ECO:0000256" key="1">
    <source>
        <dbReference type="ARBA" id="ARBA00001933"/>
    </source>
</evidence>
<evidence type="ECO:0000256" key="2">
    <source>
        <dbReference type="ARBA" id="ARBA00009236"/>
    </source>
</evidence>
<comment type="caution">
    <text evidence="7">The sequence shown here is derived from an EMBL/GenBank/DDBJ whole genome shotgun (WGS) entry which is preliminary data.</text>
</comment>